<gene>
    <name evidence="2" type="ORF">UFOVP1196_62</name>
</gene>
<reference evidence="2" key="1">
    <citation type="submission" date="2020-05" db="EMBL/GenBank/DDBJ databases">
        <authorList>
            <person name="Chiriac C."/>
            <person name="Salcher M."/>
            <person name="Ghai R."/>
            <person name="Kavagutti S V."/>
        </authorList>
    </citation>
    <scope>NUCLEOTIDE SEQUENCE</scope>
</reference>
<feature type="compositionally biased region" description="Polar residues" evidence="1">
    <location>
        <begin position="90"/>
        <end position="101"/>
    </location>
</feature>
<dbReference type="GO" id="GO:0004601">
    <property type="term" value="F:peroxidase activity"/>
    <property type="evidence" value="ECO:0007669"/>
    <property type="project" value="UniProtKB-KW"/>
</dbReference>
<dbReference type="Gene3D" id="3.30.2400.30">
    <property type="match status" value="1"/>
</dbReference>
<dbReference type="Pfam" id="PF19774">
    <property type="entry name" value="DUF6260"/>
    <property type="match status" value="1"/>
</dbReference>
<keyword evidence="2" id="KW-0575">Peroxidase</keyword>
<accession>A0A6J5R798</accession>
<organism evidence="2">
    <name type="scientific">uncultured Caudovirales phage</name>
    <dbReference type="NCBI Taxonomy" id="2100421"/>
    <lineage>
        <taxon>Viruses</taxon>
        <taxon>Duplodnaviria</taxon>
        <taxon>Heunggongvirae</taxon>
        <taxon>Uroviricota</taxon>
        <taxon>Caudoviricetes</taxon>
        <taxon>Peduoviridae</taxon>
        <taxon>Maltschvirus</taxon>
        <taxon>Maltschvirus maltsch</taxon>
    </lineage>
</organism>
<feature type="region of interest" description="Disordered" evidence="1">
    <location>
        <begin position="90"/>
        <end position="110"/>
    </location>
</feature>
<evidence type="ECO:0000256" key="1">
    <source>
        <dbReference type="SAM" id="MobiDB-lite"/>
    </source>
</evidence>
<evidence type="ECO:0000313" key="2">
    <source>
        <dbReference type="EMBL" id="CAB4190476.1"/>
    </source>
</evidence>
<name>A0A6J5R798_9CAUD</name>
<proteinExistence type="predicted"/>
<dbReference type="EMBL" id="LR797148">
    <property type="protein sequence ID" value="CAB4190476.1"/>
    <property type="molecule type" value="Genomic_DNA"/>
</dbReference>
<protein>
    <submittedName>
        <fullName evidence="2">Encapsulating protein for peroxidase</fullName>
    </submittedName>
</protein>
<dbReference type="InterPro" id="IPR046227">
    <property type="entry name" value="DUF6260"/>
</dbReference>
<sequence length="336" mass="35742">MGIMRFGANNAPSNVSQALLRSMAGSGELSVAGLRALSPLSDKAQVMVDNAVVKVGLERLAVAADWLSKGLTHPLSDPLSVTQLEWESVSKTGGAQRTMSPSARGEDQQPDRTIKRLPIYLTTDDFSVNIRTLRMAQRLGTPLETSQVEDATRRVNESIEDAVINGSGLVAGGYQAYGILNEPNANTATLQATKWTSAVDGTAILADTLAMIAKAQADNKFGPYTLYVGTTIGNNLNGDFSTLKGDGTIMERLKRIVAGGRNLDIVVADRIPALKAVLVQTTSDVVEIVNGQAPTVIPWTSIDGFTLYWMVMGIMVPRVRSDYDGNSGIVIGTASS</sequence>
<keyword evidence="2" id="KW-0560">Oxidoreductase</keyword>